<reference evidence="2 3" key="1">
    <citation type="submission" date="2019-03" db="EMBL/GenBank/DDBJ databases">
        <title>Draft genome sequences of novel Actinobacteria.</title>
        <authorList>
            <person name="Sahin N."/>
            <person name="Ay H."/>
            <person name="Saygin H."/>
        </authorList>
    </citation>
    <scope>NUCLEOTIDE SEQUENCE [LARGE SCALE GENOMIC DNA]</scope>
    <source>
        <strain evidence="2 3">JCM 30547</strain>
    </source>
</reference>
<gene>
    <name evidence="2" type="ORF">E1261_17960</name>
</gene>
<keyword evidence="3" id="KW-1185">Reference proteome</keyword>
<accession>A0A4R4Q115</accession>
<dbReference type="Proteomes" id="UP000295075">
    <property type="component" value="Unassembled WGS sequence"/>
</dbReference>
<dbReference type="PANTHER" id="PTHR38048:SF2">
    <property type="entry name" value="HEMERYTHRIN-LIKE DOMAIN-CONTAINING PROTEIN"/>
    <property type="match status" value="1"/>
</dbReference>
<name>A0A4R4Q115_9ACTN</name>
<evidence type="ECO:0000313" key="3">
    <source>
        <dbReference type="Proteomes" id="UP000295075"/>
    </source>
</evidence>
<dbReference type="RefSeq" id="WP_132408024.1">
    <property type="nucleotide sequence ID" value="NZ_SMKA01000073.1"/>
</dbReference>
<evidence type="ECO:0000259" key="1">
    <source>
        <dbReference type="Pfam" id="PF01814"/>
    </source>
</evidence>
<dbReference type="PANTHER" id="PTHR38048">
    <property type="entry name" value="EXPRESSED PROTEIN"/>
    <property type="match status" value="1"/>
</dbReference>
<dbReference type="InterPro" id="IPR053206">
    <property type="entry name" value="Dimeric_xanthone_biosynth"/>
</dbReference>
<dbReference type="OrthoDB" id="8225825at2"/>
<protein>
    <submittedName>
        <fullName evidence="2">Hemerythrin domain-containing protein</fullName>
    </submittedName>
</protein>
<organism evidence="2 3">
    <name type="scientific">Kribbella albertanoniae</name>
    <dbReference type="NCBI Taxonomy" id="1266829"/>
    <lineage>
        <taxon>Bacteria</taxon>
        <taxon>Bacillati</taxon>
        <taxon>Actinomycetota</taxon>
        <taxon>Actinomycetes</taxon>
        <taxon>Propionibacteriales</taxon>
        <taxon>Kribbellaceae</taxon>
        <taxon>Kribbella</taxon>
    </lineage>
</organism>
<dbReference type="Gene3D" id="1.20.120.520">
    <property type="entry name" value="nmb1532 protein domain like"/>
    <property type="match status" value="1"/>
</dbReference>
<feature type="domain" description="Hemerythrin-like" evidence="1">
    <location>
        <begin position="15"/>
        <end position="139"/>
    </location>
</feature>
<dbReference type="AlphaFoldDB" id="A0A4R4Q115"/>
<evidence type="ECO:0000313" key="2">
    <source>
        <dbReference type="EMBL" id="TDC28617.1"/>
    </source>
</evidence>
<dbReference type="EMBL" id="SMKA01000073">
    <property type="protein sequence ID" value="TDC28617.1"/>
    <property type="molecule type" value="Genomic_DNA"/>
</dbReference>
<dbReference type="InterPro" id="IPR012312">
    <property type="entry name" value="Hemerythrin-like"/>
</dbReference>
<dbReference type="Pfam" id="PF01814">
    <property type="entry name" value="Hemerythrin"/>
    <property type="match status" value="1"/>
</dbReference>
<sequence>MTERETTRLVAWSNELRRVHVRIREALEVTRQAVRDGVPTERASRDLLLYCHGFCAALDGHHQGEDRALFPAIEATHPQLAPVLRALTQDHSMIEHLLQGLRDAVDRAATPEELDRHLEGVAAIMENHFRYEEKQLLAVLEDLELNAAVQDVLGPL</sequence>
<dbReference type="CDD" id="cd12108">
    <property type="entry name" value="Hr-like"/>
    <property type="match status" value="1"/>
</dbReference>
<comment type="caution">
    <text evidence="2">The sequence shown here is derived from an EMBL/GenBank/DDBJ whole genome shotgun (WGS) entry which is preliminary data.</text>
</comment>
<proteinExistence type="predicted"/>